<dbReference type="STRING" id="1334629.MFUL124B02_05445"/>
<name>A0A511SUG8_MYXFU</name>
<dbReference type="PANTHER" id="PTHR21343:SF1">
    <property type="entry name" value="COBYRIC ACID SYNTHASE"/>
    <property type="match status" value="1"/>
</dbReference>
<evidence type="ECO:0000313" key="10">
    <source>
        <dbReference type="Proteomes" id="UP000321514"/>
    </source>
</evidence>
<dbReference type="Proteomes" id="UP000183760">
    <property type="component" value="Unassembled WGS sequence"/>
</dbReference>
<comment type="similarity">
    <text evidence="4">Belongs to the CobB/CobQ family. CobQ subfamily.</text>
</comment>
<dbReference type="InterPro" id="IPR033949">
    <property type="entry name" value="CobQ_GATase1"/>
</dbReference>
<dbReference type="GO" id="GO:0015420">
    <property type="term" value="F:ABC-type vitamin B12 transporter activity"/>
    <property type="evidence" value="ECO:0007669"/>
    <property type="project" value="UniProtKB-UniRule"/>
</dbReference>
<dbReference type="EMBL" id="BJXR01000010">
    <property type="protein sequence ID" value="GEN05559.1"/>
    <property type="molecule type" value="Genomic_DNA"/>
</dbReference>
<accession>A0A511SUG8</accession>
<dbReference type="EMBL" id="FOIB01000001">
    <property type="protein sequence ID" value="SET03333.1"/>
    <property type="molecule type" value="Genomic_DNA"/>
</dbReference>
<proteinExistence type="inferred from homology"/>
<dbReference type="InterPro" id="IPR029062">
    <property type="entry name" value="Class_I_gatase-like"/>
</dbReference>
<reference evidence="8 9" key="1">
    <citation type="submission" date="2016-10" db="EMBL/GenBank/DDBJ databases">
        <authorList>
            <person name="Varghese N."/>
            <person name="Submissions S."/>
        </authorList>
    </citation>
    <scope>NUCLEOTIDE SEQUENCE [LARGE SCALE GENOMIC DNA]</scope>
    <source>
        <strain evidence="8 9">DSM 16525</strain>
    </source>
</reference>
<dbReference type="Proteomes" id="UP000321514">
    <property type="component" value="Unassembled WGS sequence"/>
</dbReference>
<dbReference type="AlphaFoldDB" id="A0A511SUG8"/>
<evidence type="ECO:0000313" key="7">
    <source>
        <dbReference type="EMBL" id="GEN05559.1"/>
    </source>
</evidence>
<evidence type="ECO:0000313" key="8">
    <source>
        <dbReference type="EMBL" id="SET03333.1"/>
    </source>
</evidence>
<comment type="caution">
    <text evidence="7">The sequence shown here is derived from an EMBL/GenBank/DDBJ whole genome shotgun (WGS) entry which is preliminary data.</text>
</comment>
<dbReference type="PROSITE" id="PS51274">
    <property type="entry name" value="GATASE_COBBQ"/>
    <property type="match status" value="1"/>
</dbReference>
<dbReference type="Pfam" id="PF07685">
    <property type="entry name" value="GATase_3"/>
    <property type="match status" value="1"/>
</dbReference>
<evidence type="ECO:0000256" key="2">
    <source>
        <dbReference type="ARBA" id="ARBA00022573"/>
    </source>
</evidence>
<keyword evidence="3 4" id="KW-0315">Glutamine amidotransferase</keyword>
<comment type="function">
    <text evidence="4">Catalyzes amidations at positions B, D, E, and G on adenosylcobyrinic A,C-diamide. NH(2) groups are provided by glutamine, and one molecule of ATP is hydrogenolyzed for each amidation.</text>
</comment>
<dbReference type="RefSeq" id="WP_074949240.1">
    <property type="nucleotide sequence ID" value="NZ_BJXR01000010.1"/>
</dbReference>
<dbReference type="SUPFAM" id="SSF52317">
    <property type="entry name" value="Class I glutamine amidotransferase-like"/>
    <property type="match status" value="1"/>
</dbReference>
<dbReference type="GO" id="GO:0009236">
    <property type="term" value="P:cobalamin biosynthetic process"/>
    <property type="evidence" value="ECO:0007669"/>
    <property type="project" value="UniProtKB-UniRule"/>
</dbReference>
<dbReference type="InterPro" id="IPR011698">
    <property type="entry name" value="GATase_3"/>
</dbReference>
<evidence type="ECO:0000313" key="9">
    <source>
        <dbReference type="Proteomes" id="UP000183760"/>
    </source>
</evidence>
<evidence type="ECO:0000259" key="6">
    <source>
        <dbReference type="Pfam" id="PF07685"/>
    </source>
</evidence>
<dbReference type="SUPFAM" id="SSF52540">
    <property type="entry name" value="P-loop containing nucleoside triphosphate hydrolases"/>
    <property type="match status" value="1"/>
</dbReference>
<dbReference type="InterPro" id="IPR004459">
    <property type="entry name" value="CobQ_synth"/>
</dbReference>
<feature type="domain" description="CobB/CobQ-like glutamine amidotransferase" evidence="6">
    <location>
        <begin position="256"/>
        <end position="441"/>
    </location>
</feature>
<gene>
    <name evidence="4" type="primary">cobQ</name>
    <name evidence="7" type="ORF">MFU01_05960</name>
    <name evidence="8" type="ORF">SAMN05443572_101896</name>
</gene>
<dbReference type="Gene3D" id="3.40.50.880">
    <property type="match status" value="1"/>
</dbReference>
<dbReference type="GO" id="GO:0003824">
    <property type="term" value="F:catalytic activity"/>
    <property type="evidence" value="ECO:0007669"/>
    <property type="project" value="InterPro"/>
</dbReference>
<evidence type="ECO:0000256" key="3">
    <source>
        <dbReference type="ARBA" id="ARBA00022962"/>
    </source>
</evidence>
<evidence type="ECO:0000259" key="5">
    <source>
        <dbReference type="Pfam" id="PF01656"/>
    </source>
</evidence>
<dbReference type="InterPro" id="IPR002586">
    <property type="entry name" value="CobQ/CobB/MinD/ParA_Nub-bd_dom"/>
</dbReference>
<dbReference type="InterPro" id="IPR047045">
    <property type="entry name" value="CobQ_N"/>
</dbReference>
<dbReference type="CDD" id="cd05389">
    <property type="entry name" value="CobQ_N"/>
    <property type="match status" value="1"/>
</dbReference>
<dbReference type="NCBIfam" id="NF001989">
    <property type="entry name" value="PRK00784.1"/>
    <property type="match status" value="1"/>
</dbReference>
<dbReference type="PANTHER" id="PTHR21343">
    <property type="entry name" value="DETHIOBIOTIN SYNTHETASE"/>
    <property type="match status" value="1"/>
</dbReference>
<evidence type="ECO:0000256" key="1">
    <source>
        <dbReference type="ARBA" id="ARBA00004953"/>
    </source>
</evidence>
<feature type="active site" evidence="4">
    <location>
        <position position="435"/>
    </location>
</feature>
<dbReference type="HAMAP" id="MF_00028">
    <property type="entry name" value="CobQ"/>
    <property type="match status" value="1"/>
</dbReference>
<reference evidence="7 10" key="2">
    <citation type="submission" date="2019-07" db="EMBL/GenBank/DDBJ databases">
        <title>Whole genome shotgun sequence of Myxococcus fulvus NBRC 100333.</title>
        <authorList>
            <person name="Hosoyama A."/>
            <person name="Uohara A."/>
            <person name="Ohji S."/>
            <person name="Ichikawa N."/>
        </authorList>
    </citation>
    <scope>NUCLEOTIDE SEQUENCE [LARGE SCALE GENOMIC DNA]</scope>
    <source>
        <strain evidence="7 10">NBRC 100333</strain>
    </source>
</reference>
<keyword evidence="2 4" id="KW-0169">Cobalamin biosynthesis</keyword>
<dbReference type="Gene3D" id="3.40.50.300">
    <property type="entry name" value="P-loop containing nucleotide triphosphate hydrolases"/>
    <property type="match status" value="1"/>
</dbReference>
<keyword evidence="9" id="KW-1185">Reference proteome</keyword>
<dbReference type="InterPro" id="IPR027417">
    <property type="entry name" value="P-loop_NTPase"/>
</dbReference>
<feature type="domain" description="CobQ/CobB/MinD/ParA nucleotide binding" evidence="5">
    <location>
        <begin position="7"/>
        <end position="236"/>
    </location>
</feature>
<dbReference type="UniPathway" id="UPA00148"/>
<comment type="pathway">
    <text evidence="1 4">Cofactor biosynthesis; adenosylcobalamin biosynthesis.</text>
</comment>
<dbReference type="NCBIfam" id="TIGR00313">
    <property type="entry name" value="cobQ"/>
    <property type="match status" value="1"/>
</dbReference>
<dbReference type="OrthoDB" id="9808302at2"/>
<sequence>MSKHPHLMIQGTGSHVGKTTLVAGLCRLYANRGLRVAPFKSQNMSLNSFVTEENEEIARATAVQSFAARQRPIVHMNPLLLKPKSDSVSQLIIHGKPHRDVDAREYFLADTHRALKLAAIQESIDHLNRHYDLVIAEGAGSCAEPNLRPFDVVNMEVAHRLDARVFVAADIDKGGVVAELLGTLRVLELVAPEDVARISGFIINKFRGDRQVLQPAVDFIEQHAKKPVVGVLPYLSLALEEEDRVQPRMHGTPEVDIAVLYLPHISNSTDFDYLQEEPHVRVRFVRSVDQLGAPDAIILPGTKNTVGDLVHLRRIGFERVLQELSATTPIVGICGGFQMLGRNLLDEHRRESEHGSTTGLGLLDIDVEFLPGKTVFNRHYTPTKDNPLRDAGEVSGYEIHSGLIRYDSARPMYAHPGGFDGAVHERLPIFGTFIHDLFKNPRLSRAFVDTLRQRKGLPVLTAPLCNHDTRREDSYNRLAAALAEHMTSID</sequence>
<feature type="active site" description="Nucleophile" evidence="4">
    <location>
        <position position="334"/>
    </location>
</feature>
<organism evidence="7 10">
    <name type="scientific">Myxococcus fulvus</name>
    <dbReference type="NCBI Taxonomy" id="33"/>
    <lineage>
        <taxon>Bacteria</taxon>
        <taxon>Pseudomonadati</taxon>
        <taxon>Myxococcota</taxon>
        <taxon>Myxococcia</taxon>
        <taxon>Myxococcales</taxon>
        <taxon>Cystobacterineae</taxon>
        <taxon>Myxococcaceae</taxon>
        <taxon>Myxococcus</taxon>
    </lineage>
</organism>
<dbReference type="CDD" id="cd01750">
    <property type="entry name" value="GATase1_CobQ"/>
    <property type="match status" value="1"/>
</dbReference>
<dbReference type="Pfam" id="PF01656">
    <property type="entry name" value="CbiA"/>
    <property type="match status" value="1"/>
</dbReference>
<evidence type="ECO:0000256" key="4">
    <source>
        <dbReference type="HAMAP-Rule" id="MF_00028"/>
    </source>
</evidence>
<protein>
    <recommendedName>
        <fullName evidence="4">Cobyric acid synthase</fullName>
    </recommendedName>
</protein>